<dbReference type="GO" id="GO:0005886">
    <property type="term" value="C:plasma membrane"/>
    <property type="evidence" value="ECO:0007669"/>
    <property type="project" value="TreeGrafter"/>
</dbReference>
<dbReference type="Pfam" id="PF00873">
    <property type="entry name" value="ACR_tran"/>
    <property type="match status" value="1"/>
</dbReference>
<gene>
    <name evidence="1" type="ORF">AWB83_02306</name>
</gene>
<dbReference type="InterPro" id="IPR001036">
    <property type="entry name" value="Acrflvin-R"/>
</dbReference>
<dbReference type="AlphaFoldDB" id="A0A158ATY5"/>
<dbReference type="PANTHER" id="PTHR32063:SF8">
    <property type="entry name" value="CATION EFFLUX PROTEIN"/>
    <property type="match status" value="1"/>
</dbReference>
<name>A0A158ATY5_9BURK</name>
<sequence length="231" mass="25874">MLGLVRIALRRPYTFVVLAIFILIIGPLSAMRTPTDIFPDIRIPVLSVVWQYTGLPPDQMVGRITSPFERTLTTTVNDVEHIEAESVAGFGIRLFFQPRREYQHGERTGHRGGANSIAAIACGYDTTSDPELQRVDRTDHPTCIGRGPGWSRSTRPTSRYSSIAKAWWVTSMSCRRRRLNSRRNAACSISRHASQARMCNSCTRSAVAGRAMNSLTWLQPPRSSPRQRSAD</sequence>
<comment type="caution">
    <text evidence="1">The sequence shown here is derived from an EMBL/GenBank/DDBJ whole genome shotgun (WGS) entry which is preliminary data.</text>
</comment>
<dbReference type="Gene3D" id="1.20.1640.10">
    <property type="entry name" value="Multidrug efflux transporter AcrB transmembrane domain"/>
    <property type="match status" value="1"/>
</dbReference>
<organism evidence="1 2">
    <name type="scientific">Caballeronia ptereochthonis</name>
    <dbReference type="NCBI Taxonomy" id="1777144"/>
    <lineage>
        <taxon>Bacteria</taxon>
        <taxon>Pseudomonadati</taxon>
        <taxon>Pseudomonadota</taxon>
        <taxon>Betaproteobacteria</taxon>
        <taxon>Burkholderiales</taxon>
        <taxon>Burkholderiaceae</taxon>
        <taxon>Caballeronia</taxon>
    </lineage>
</organism>
<dbReference type="Proteomes" id="UP000054978">
    <property type="component" value="Unassembled WGS sequence"/>
</dbReference>
<dbReference type="PANTHER" id="PTHR32063">
    <property type="match status" value="1"/>
</dbReference>
<dbReference type="SUPFAM" id="SSF82693">
    <property type="entry name" value="Multidrug efflux transporter AcrB pore domain, PN1, PN2, PC1 and PC2 subdomains"/>
    <property type="match status" value="1"/>
</dbReference>
<dbReference type="STRING" id="1777144.AWB83_02306"/>
<dbReference type="PRINTS" id="PR00702">
    <property type="entry name" value="ACRIFLAVINRP"/>
</dbReference>
<reference evidence="1" key="1">
    <citation type="submission" date="2016-01" db="EMBL/GenBank/DDBJ databases">
        <authorList>
            <person name="Peeters C."/>
        </authorList>
    </citation>
    <scope>NUCLEOTIDE SEQUENCE [LARGE SCALE GENOMIC DNA]</scope>
    <source>
        <strain evidence="1">LMG 29326</strain>
    </source>
</reference>
<proteinExistence type="predicted"/>
<dbReference type="EMBL" id="FCOB02000009">
    <property type="protein sequence ID" value="SAK60926.1"/>
    <property type="molecule type" value="Genomic_DNA"/>
</dbReference>
<accession>A0A158ATY5</accession>
<evidence type="ECO:0000313" key="1">
    <source>
        <dbReference type="EMBL" id="SAK60926.1"/>
    </source>
</evidence>
<dbReference type="Gene3D" id="3.30.70.1430">
    <property type="entry name" value="Multidrug efflux transporter AcrB pore domain"/>
    <property type="match status" value="1"/>
</dbReference>
<evidence type="ECO:0000313" key="2">
    <source>
        <dbReference type="Proteomes" id="UP000054978"/>
    </source>
</evidence>
<keyword evidence="2" id="KW-1185">Reference proteome</keyword>
<dbReference type="GO" id="GO:0042910">
    <property type="term" value="F:xenobiotic transmembrane transporter activity"/>
    <property type="evidence" value="ECO:0007669"/>
    <property type="project" value="TreeGrafter"/>
</dbReference>
<protein>
    <submittedName>
        <fullName evidence="1">Acriflavin resistance protein</fullName>
    </submittedName>
</protein>